<dbReference type="EMBL" id="JACOQL010000001">
    <property type="protein sequence ID" value="MBC9245635.1"/>
    <property type="molecule type" value="Genomic_DNA"/>
</dbReference>
<sequence>MTFSHEQAAELAMSALLHVLQIPDLASGFMGTTGLRPEDLRQLSGQPELAIHVLDYLLEDDARVIDAAEALQVRAADFLTARTALAGPGSFGWEAD</sequence>
<keyword evidence="2" id="KW-1185">Reference proteome</keyword>
<dbReference type="RefSeq" id="WP_187792039.1">
    <property type="nucleotide sequence ID" value="NZ_JACOQL010000001.1"/>
</dbReference>
<dbReference type="InterPro" id="IPR021955">
    <property type="entry name" value="DUF3572"/>
</dbReference>
<dbReference type="AlphaFoldDB" id="A0A926JBA5"/>
<comment type="caution">
    <text evidence="1">The sequence shown here is derived from an EMBL/GenBank/DDBJ whole genome shotgun (WGS) entry which is preliminary data.</text>
</comment>
<dbReference type="Pfam" id="PF12096">
    <property type="entry name" value="DUF3572"/>
    <property type="match status" value="1"/>
</dbReference>
<accession>A0A926JBA5</accession>
<name>A0A926JBA5_9RHOB</name>
<evidence type="ECO:0000313" key="2">
    <source>
        <dbReference type="Proteomes" id="UP000608594"/>
    </source>
</evidence>
<organism evidence="1 2">
    <name type="scientific">Paracoccus amoyensis</name>
    <dbReference type="NCBI Taxonomy" id="2760093"/>
    <lineage>
        <taxon>Bacteria</taxon>
        <taxon>Pseudomonadati</taxon>
        <taxon>Pseudomonadota</taxon>
        <taxon>Alphaproteobacteria</taxon>
        <taxon>Rhodobacterales</taxon>
        <taxon>Paracoccaceae</taxon>
        <taxon>Paracoccus</taxon>
    </lineage>
</organism>
<proteinExistence type="predicted"/>
<reference evidence="1" key="1">
    <citation type="submission" date="2020-08" db="EMBL/GenBank/DDBJ databases">
        <title>Paracoccus amoyensis sp. nov., isolated from the surface seawater at coast of Xiamen, Fujian.</title>
        <authorList>
            <person name="Lyu L."/>
        </authorList>
    </citation>
    <scope>NUCLEOTIDE SEQUENCE</scope>
    <source>
        <strain evidence="1">11-3</strain>
    </source>
</reference>
<dbReference type="Proteomes" id="UP000608594">
    <property type="component" value="Unassembled WGS sequence"/>
</dbReference>
<gene>
    <name evidence="1" type="ORF">H4P12_02650</name>
</gene>
<evidence type="ECO:0000313" key="1">
    <source>
        <dbReference type="EMBL" id="MBC9245635.1"/>
    </source>
</evidence>
<protein>
    <submittedName>
        <fullName evidence="1">DUF3572 family protein</fullName>
    </submittedName>
</protein>